<feature type="compositionally biased region" description="Low complexity" evidence="8">
    <location>
        <begin position="159"/>
        <end position="176"/>
    </location>
</feature>
<dbReference type="PANTHER" id="PTHR10662">
    <property type="entry name" value="NUCLEAR RNA EXPORT FACTOR"/>
    <property type="match status" value="1"/>
</dbReference>
<dbReference type="InterPro" id="IPR032710">
    <property type="entry name" value="NTF2-like_dom_sf"/>
</dbReference>
<dbReference type="PROSITE" id="PS51281">
    <property type="entry name" value="TAP_C"/>
    <property type="match status" value="1"/>
</dbReference>
<feature type="region of interest" description="Disordered" evidence="8">
    <location>
        <begin position="87"/>
        <end position="191"/>
    </location>
</feature>
<proteinExistence type="inferred from homology"/>
<evidence type="ECO:0000259" key="9">
    <source>
        <dbReference type="PROSITE" id="PS50177"/>
    </source>
</evidence>
<keyword evidence="7" id="KW-0539">Nucleus</keyword>
<feature type="domain" description="TAP-C" evidence="10">
    <location>
        <begin position="641"/>
        <end position="696"/>
    </location>
</feature>
<keyword evidence="5" id="KW-0677">Repeat</keyword>
<dbReference type="Gene3D" id="1.10.8.10">
    <property type="entry name" value="DNA helicase RuvA subunit, C-terminal domain"/>
    <property type="match status" value="1"/>
</dbReference>
<dbReference type="Gene3D" id="3.10.450.50">
    <property type="match status" value="1"/>
</dbReference>
<keyword evidence="3" id="KW-0813">Transport</keyword>
<dbReference type="RefSeq" id="XP_053019612.1">
    <property type="nucleotide sequence ID" value="XM_053168399.1"/>
</dbReference>
<feature type="compositionally biased region" description="Low complexity" evidence="8">
    <location>
        <begin position="87"/>
        <end position="109"/>
    </location>
</feature>
<dbReference type="InterPro" id="IPR032675">
    <property type="entry name" value="LRR_dom_sf"/>
</dbReference>
<dbReference type="SMART" id="SM00804">
    <property type="entry name" value="TAP_C"/>
    <property type="match status" value="1"/>
</dbReference>
<feature type="region of interest" description="Disordered" evidence="8">
    <location>
        <begin position="609"/>
        <end position="638"/>
    </location>
</feature>
<evidence type="ECO:0000313" key="11">
    <source>
        <dbReference type="EMBL" id="WAQ84057.1"/>
    </source>
</evidence>
<comment type="subcellular location">
    <subcellularLocation>
        <location evidence="1">Nucleus</location>
    </subcellularLocation>
</comment>
<name>A0ABY7CMP4_9BASI</name>
<dbReference type="InterPro" id="IPR009060">
    <property type="entry name" value="UBA-like_sf"/>
</dbReference>
<evidence type="ECO:0000256" key="3">
    <source>
        <dbReference type="ARBA" id="ARBA00022448"/>
    </source>
</evidence>
<evidence type="ECO:0000256" key="4">
    <source>
        <dbReference type="ARBA" id="ARBA00022614"/>
    </source>
</evidence>
<dbReference type="InterPro" id="IPR005637">
    <property type="entry name" value="TAP_C_dom"/>
</dbReference>
<organism evidence="11 12">
    <name type="scientific">Puccinia triticina</name>
    <dbReference type="NCBI Taxonomy" id="208348"/>
    <lineage>
        <taxon>Eukaryota</taxon>
        <taxon>Fungi</taxon>
        <taxon>Dikarya</taxon>
        <taxon>Basidiomycota</taxon>
        <taxon>Pucciniomycotina</taxon>
        <taxon>Pucciniomycetes</taxon>
        <taxon>Pucciniales</taxon>
        <taxon>Pucciniaceae</taxon>
        <taxon>Puccinia</taxon>
    </lineage>
</organism>
<evidence type="ECO:0000256" key="5">
    <source>
        <dbReference type="ARBA" id="ARBA00022737"/>
    </source>
</evidence>
<dbReference type="SUPFAM" id="SSF52058">
    <property type="entry name" value="L domain-like"/>
    <property type="match status" value="1"/>
</dbReference>
<evidence type="ECO:0000259" key="10">
    <source>
        <dbReference type="PROSITE" id="PS51281"/>
    </source>
</evidence>
<dbReference type="CDD" id="cd14342">
    <property type="entry name" value="UBA_TAP-C"/>
    <property type="match status" value="1"/>
</dbReference>
<evidence type="ECO:0000256" key="8">
    <source>
        <dbReference type="SAM" id="MobiDB-lite"/>
    </source>
</evidence>
<dbReference type="Pfam" id="PF22602">
    <property type="entry name" value="NXF_NTF2"/>
    <property type="match status" value="1"/>
</dbReference>
<feature type="domain" description="NTF2" evidence="9">
    <location>
        <begin position="418"/>
        <end position="600"/>
    </location>
</feature>
<dbReference type="PROSITE" id="PS51450">
    <property type="entry name" value="LRR"/>
    <property type="match status" value="1"/>
</dbReference>
<dbReference type="PANTHER" id="PTHR10662:SF22">
    <property type="entry name" value="NUCLEAR RNA EXPORT FACTOR 1"/>
    <property type="match status" value="1"/>
</dbReference>
<accession>A0ABY7CMP4</accession>
<dbReference type="EMBL" id="CP110424">
    <property type="protein sequence ID" value="WAQ84057.1"/>
    <property type="molecule type" value="Genomic_DNA"/>
</dbReference>
<dbReference type="InterPro" id="IPR030217">
    <property type="entry name" value="NXF_fam"/>
</dbReference>
<evidence type="ECO:0000256" key="6">
    <source>
        <dbReference type="ARBA" id="ARBA00022816"/>
    </source>
</evidence>
<dbReference type="Pfam" id="PF03943">
    <property type="entry name" value="TAP_C"/>
    <property type="match status" value="1"/>
</dbReference>
<dbReference type="GeneID" id="77809294"/>
<dbReference type="InterPro" id="IPR002075">
    <property type="entry name" value="NTF2_dom"/>
</dbReference>
<gene>
    <name evidence="11" type="ORF">PtA15_4A508</name>
</gene>
<reference evidence="11" key="1">
    <citation type="submission" date="2022-10" db="EMBL/GenBank/DDBJ databases">
        <title>Puccinia triticina Genome sequencing and assembly.</title>
        <authorList>
            <person name="Li C."/>
        </authorList>
    </citation>
    <scope>NUCLEOTIDE SEQUENCE</scope>
    <source>
        <strain evidence="11">Pt15</strain>
    </source>
</reference>
<protein>
    <recommendedName>
        <fullName evidence="13">NTF2 domain-containing protein</fullName>
    </recommendedName>
</protein>
<feature type="compositionally biased region" description="Low complexity" evidence="8">
    <location>
        <begin position="137"/>
        <end position="149"/>
    </location>
</feature>
<keyword evidence="4" id="KW-0433">Leucine-rich repeat</keyword>
<evidence type="ECO:0000256" key="2">
    <source>
        <dbReference type="ARBA" id="ARBA00009285"/>
    </source>
</evidence>
<evidence type="ECO:0000256" key="7">
    <source>
        <dbReference type="ARBA" id="ARBA00023242"/>
    </source>
</evidence>
<dbReference type="SUPFAM" id="SSF54427">
    <property type="entry name" value="NTF2-like"/>
    <property type="match status" value="1"/>
</dbReference>
<dbReference type="Gene3D" id="3.80.10.10">
    <property type="entry name" value="Ribonuclease Inhibitor"/>
    <property type="match status" value="1"/>
</dbReference>
<keyword evidence="12" id="KW-1185">Reference proteome</keyword>
<dbReference type="InterPro" id="IPR018222">
    <property type="entry name" value="Nuclear_transport_factor_2_euk"/>
</dbReference>
<keyword evidence="6" id="KW-0509">mRNA transport</keyword>
<dbReference type="SUPFAM" id="SSF46934">
    <property type="entry name" value="UBA-like"/>
    <property type="match status" value="1"/>
</dbReference>
<dbReference type="Proteomes" id="UP001164743">
    <property type="component" value="Chromosome 4A"/>
</dbReference>
<feature type="compositionally biased region" description="Basic residues" evidence="8">
    <location>
        <begin position="110"/>
        <end position="121"/>
    </location>
</feature>
<dbReference type="InterPro" id="IPR001611">
    <property type="entry name" value="Leu-rich_rpt"/>
</dbReference>
<evidence type="ECO:0008006" key="13">
    <source>
        <dbReference type="Google" id="ProtNLM"/>
    </source>
</evidence>
<evidence type="ECO:0000256" key="1">
    <source>
        <dbReference type="ARBA" id="ARBA00004123"/>
    </source>
</evidence>
<dbReference type="PROSITE" id="PS50177">
    <property type="entry name" value="NTF2_DOMAIN"/>
    <property type="match status" value="1"/>
</dbReference>
<evidence type="ECO:0000313" key="12">
    <source>
        <dbReference type="Proteomes" id="UP001164743"/>
    </source>
</evidence>
<comment type="similarity">
    <text evidence="2">Belongs to the NXF family.</text>
</comment>
<sequence>MPLRFGLCPVFEFDQIRLQRIRTRAGPVVSPGAPRWQPYRPFWSLLFWKNSTSTTSTPTMFAQVETQKQQQHSEASNQLRLLKRSIESSQPPVSSSRLTNQNQNQNQNHNHNKKRTNKHRLISSDPIQHKTNKLSKTSNPNSTPNNSHTTPHRSRQVPRRSTLSNRLSSNRLPSSTHRPARITGTHASQSESAIDVLRKLLQARWDPVTKLLDLANLAQDKILKAVGIAAPGQKGAPQRTAGAIWKLCKEICPNVRSISLADNQLQTLQPMSISNLIATLPELANLSLAGNRLASFSDLNALSPTTARGGATTSSTGFVALRELILTGNPLRADAEKAGPPGLQNYLVEVVRRFPSLEVLDGEAIDPTAKATIAANAPQPSAMLQDPNKHVSLNTIPQPALPMSIKPAFLNDSTTSSFVAGFCLQFFNAFDQDRSSLIDVYATKSSFSLCASPYIPSRSKMAGLTRNQPHMPAQQVPSWNEYISISRNNARLKGPKLCDRLANGPAEIVEYMKQIPGTKHPLDVADKFVVDSWQMPGLVHESTSPGGAVIYLTIHGEFQEFPSLTVRSFDRTFLLGAAGPASAAALKGWPCVILTDQLTVRAYSSPQAWSTVPAPAPQPPVLAPTQQPQSAPIPKPELTSDEKNELVKILMDLTKLNVQFTVDCLTQNHWNLDAALKNFNEIVSRGGLPSDAFLPSS</sequence>